<evidence type="ECO:0000256" key="6">
    <source>
        <dbReference type="ARBA" id="ARBA00023136"/>
    </source>
</evidence>
<keyword evidence="14" id="KW-1185">Reference proteome</keyword>
<keyword evidence="6" id="KW-0472">Membrane</keyword>
<comment type="similarity">
    <text evidence="8">Belongs to the PpiD chaperone family.</text>
</comment>
<dbReference type="PANTHER" id="PTHR47529">
    <property type="entry name" value="PEPTIDYL-PROLYL CIS-TRANS ISOMERASE D"/>
    <property type="match status" value="1"/>
</dbReference>
<accession>A0A6G8S495</accession>
<evidence type="ECO:0000256" key="7">
    <source>
        <dbReference type="ARBA" id="ARBA00023186"/>
    </source>
</evidence>
<evidence type="ECO:0000313" key="13">
    <source>
        <dbReference type="EMBL" id="QIO08838.1"/>
    </source>
</evidence>
<evidence type="ECO:0000256" key="3">
    <source>
        <dbReference type="ARBA" id="ARBA00022519"/>
    </source>
</evidence>
<dbReference type="InterPro" id="IPR046357">
    <property type="entry name" value="PPIase_dom_sf"/>
</dbReference>
<evidence type="ECO:0000256" key="9">
    <source>
        <dbReference type="ARBA" id="ARBA00040743"/>
    </source>
</evidence>
<dbReference type="InterPro" id="IPR027304">
    <property type="entry name" value="Trigger_fact/SurA_dom_sf"/>
</dbReference>
<name>A0A6G8S495_9GAMM</name>
<evidence type="ECO:0000313" key="14">
    <source>
        <dbReference type="Proteomes" id="UP000501939"/>
    </source>
</evidence>
<organism evidence="13 14">
    <name type="scientific">Acinetobacter lanii</name>
    <dbReference type="NCBI Taxonomy" id="2715163"/>
    <lineage>
        <taxon>Bacteria</taxon>
        <taxon>Pseudomonadati</taxon>
        <taxon>Pseudomonadota</taxon>
        <taxon>Gammaproteobacteria</taxon>
        <taxon>Moraxellales</taxon>
        <taxon>Moraxellaceae</taxon>
        <taxon>Acinetobacter</taxon>
    </lineage>
</organism>
<dbReference type="RefSeq" id="WP_166323951.1">
    <property type="nucleotide sequence ID" value="NZ_CP049916.1"/>
</dbReference>
<keyword evidence="4" id="KW-0812">Transmembrane</keyword>
<dbReference type="PANTHER" id="PTHR47529:SF1">
    <property type="entry name" value="PERIPLASMIC CHAPERONE PPID"/>
    <property type="match status" value="1"/>
</dbReference>
<keyword evidence="11 13" id="KW-0413">Isomerase</keyword>
<evidence type="ECO:0000256" key="5">
    <source>
        <dbReference type="ARBA" id="ARBA00022989"/>
    </source>
</evidence>
<keyword evidence="11" id="KW-0697">Rotamase</keyword>
<dbReference type="Pfam" id="PF13624">
    <property type="entry name" value="SurA_N_3"/>
    <property type="match status" value="1"/>
</dbReference>
<dbReference type="AlphaFoldDB" id="A0A6G8S495"/>
<dbReference type="Gene3D" id="1.10.4030.10">
    <property type="entry name" value="Porin chaperone SurA, peptide-binding domain"/>
    <property type="match status" value="1"/>
</dbReference>
<dbReference type="KEGG" id="alj:G8D99_07245"/>
<evidence type="ECO:0000259" key="12">
    <source>
        <dbReference type="PROSITE" id="PS50198"/>
    </source>
</evidence>
<gene>
    <name evidence="13" type="ORF">G8D99_07245</name>
</gene>
<dbReference type="InterPro" id="IPR000297">
    <property type="entry name" value="PPIase_PpiC"/>
</dbReference>
<evidence type="ECO:0000256" key="11">
    <source>
        <dbReference type="PROSITE-ProRule" id="PRU00278"/>
    </source>
</evidence>
<feature type="domain" description="PpiC" evidence="12">
    <location>
        <begin position="264"/>
        <end position="361"/>
    </location>
</feature>
<evidence type="ECO:0000256" key="4">
    <source>
        <dbReference type="ARBA" id="ARBA00022692"/>
    </source>
</evidence>
<keyword evidence="3" id="KW-0997">Cell inner membrane</keyword>
<dbReference type="SUPFAM" id="SSF54534">
    <property type="entry name" value="FKBP-like"/>
    <property type="match status" value="1"/>
</dbReference>
<dbReference type="Gene3D" id="3.10.50.40">
    <property type="match status" value="1"/>
</dbReference>
<proteinExistence type="inferred from homology"/>
<comment type="subcellular location">
    <subcellularLocation>
        <location evidence="1">Cell inner membrane</location>
        <topology evidence="1">Single-pass type II membrane protein</topology>
        <orientation evidence="1">Periplasmic side</orientation>
    </subcellularLocation>
</comment>
<dbReference type="SUPFAM" id="SSF109998">
    <property type="entry name" value="Triger factor/SurA peptide-binding domain-like"/>
    <property type="match status" value="1"/>
</dbReference>
<evidence type="ECO:0000256" key="8">
    <source>
        <dbReference type="ARBA" id="ARBA00038408"/>
    </source>
</evidence>
<protein>
    <recommendedName>
        <fullName evidence="9">Periplasmic chaperone PpiD</fullName>
    </recommendedName>
    <alternativeName>
        <fullName evidence="10">Periplasmic folding chaperone</fullName>
    </alternativeName>
</protein>
<keyword evidence="2" id="KW-1003">Cell membrane</keyword>
<reference evidence="13 14" key="1">
    <citation type="submission" date="2020-03" db="EMBL/GenBank/DDBJ databases">
        <authorList>
            <person name="Zhu W."/>
        </authorList>
    </citation>
    <scope>NUCLEOTIDE SEQUENCE [LARGE SCALE GENOMIC DNA]</scope>
    <source>
        <strain evidence="13 14">185</strain>
    </source>
</reference>
<dbReference type="PROSITE" id="PS50198">
    <property type="entry name" value="PPIC_PPIASE_2"/>
    <property type="match status" value="1"/>
</dbReference>
<evidence type="ECO:0000256" key="10">
    <source>
        <dbReference type="ARBA" id="ARBA00042775"/>
    </source>
</evidence>
<dbReference type="Pfam" id="PF13616">
    <property type="entry name" value="Rotamase_3"/>
    <property type="match status" value="1"/>
</dbReference>
<dbReference type="EMBL" id="CP049916">
    <property type="protein sequence ID" value="QIO08838.1"/>
    <property type="molecule type" value="Genomic_DNA"/>
</dbReference>
<evidence type="ECO:0000256" key="1">
    <source>
        <dbReference type="ARBA" id="ARBA00004382"/>
    </source>
</evidence>
<keyword evidence="5" id="KW-1133">Transmembrane helix</keyword>
<dbReference type="GO" id="GO:0003755">
    <property type="term" value="F:peptidyl-prolyl cis-trans isomerase activity"/>
    <property type="evidence" value="ECO:0007669"/>
    <property type="project" value="UniProtKB-KW"/>
</dbReference>
<sequence length="621" mass="67552">METFRRLIRGWLGKVLLALFLLPLAFAGMESLFGGGKKEGIAKSVNDVDISDKELEAQTKNYNDQYLQMVQGDESLLNQDVIRKAALDSLVDRALLIQQAQKLGITLSDAQIEQMIAQQPSLQVNGQFDQKSYENYLRSIGMTSQGLISNIRQDHGLKMLTTAITDNSLVSPVDIQQISNLQSEQRDLYLSSVKLDDYKKSVKVSNQEIADYYKKHSNKFKQLASVDVDYLVVTPAMVSQANTAVTDAELQQAYNDFVAAQKKNAQTEVKHILITKENRTPAEAQKLANDVYAKIQAGMSFAAAAAQYSEDTGSKTTGGVVDGYQPGVFGKSFDDTVAQAKGQVSKPVKTDFGYHIISAHAQAVNVPSFEAEKARLTAEVTKSKNANVYADAINSLNELVVGADALDVVSQEVKTAKVLTAKAVTLGTNNAVLADPAVKAKLFSEDVKAGDRNASSNIQMANGDTVWIKVRNYHAAGVQPLNVATPRVKQALINQKAFNAAKAQIATMLADFKTMPAQAALAKHSKSFEHAGVFTRSQGLKREIERAAFAAPTPKAGMWSLTTAALPNEMVIVAVASVKKPDVASLSAEQTQQLQNLYQGYRGTELLKDYAEYLKSQAKIK</sequence>
<evidence type="ECO:0000256" key="2">
    <source>
        <dbReference type="ARBA" id="ARBA00022475"/>
    </source>
</evidence>
<dbReference type="Proteomes" id="UP000501939">
    <property type="component" value="Chromosome"/>
</dbReference>
<dbReference type="InterPro" id="IPR052029">
    <property type="entry name" value="PpiD_chaperone"/>
</dbReference>
<dbReference type="GO" id="GO:0005886">
    <property type="term" value="C:plasma membrane"/>
    <property type="evidence" value="ECO:0007669"/>
    <property type="project" value="UniProtKB-SubCell"/>
</dbReference>
<keyword evidence="7" id="KW-0143">Chaperone</keyword>